<comment type="caution">
    <text evidence="2">The sequence shown here is derived from an EMBL/GenBank/DDBJ whole genome shotgun (WGS) entry which is preliminary data.</text>
</comment>
<dbReference type="InterPro" id="IPR036086">
    <property type="entry name" value="ParB/Sulfiredoxin_sf"/>
</dbReference>
<proteinExistence type="predicted"/>
<sequence length="294" mass="33191">MIVKIPVGEITIGERFRKNIDSAKVEQLAESIREIGLQQPVRITTDKRLVFGMHRLEAVKLNGDTEIECNICSIDDEKEPLKIELAEIDENLMRNELHYLDRGLHLARRKEIYEQLYPGRTAENSGSLKASGEIISYQPKPFTEDVASRLNVSQRTVQGEIQIAKNLIPQMQQIVVEKDVGKVDALKLARMPPEEQKKIADRISIGGAGTVRTAIAELKREGTLDIPGEKPSREAELGMGEDLRDFLQTARVLSRQLPMLFESDVAAAQREYVCECLEKLYAELKEVMSKIHSQ</sequence>
<dbReference type="GO" id="GO:0007059">
    <property type="term" value="P:chromosome segregation"/>
    <property type="evidence" value="ECO:0007669"/>
    <property type="project" value="TreeGrafter"/>
</dbReference>
<evidence type="ECO:0000313" key="2">
    <source>
        <dbReference type="EMBL" id="RCX07888.1"/>
    </source>
</evidence>
<dbReference type="PANTHER" id="PTHR33375">
    <property type="entry name" value="CHROMOSOME-PARTITIONING PROTEIN PARB-RELATED"/>
    <property type="match status" value="1"/>
</dbReference>
<dbReference type="Gene3D" id="1.10.10.2830">
    <property type="match status" value="1"/>
</dbReference>
<evidence type="ECO:0000313" key="3">
    <source>
        <dbReference type="Proteomes" id="UP000253034"/>
    </source>
</evidence>
<reference evidence="2 3" key="1">
    <citation type="submission" date="2018-07" db="EMBL/GenBank/DDBJ databases">
        <title>Genomic Encyclopedia of Type Strains, Phase IV (KMG-IV): sequencing the most valuable type-strain genomes for metagenomic binning, comparative biology and taxonomic classification.</title>
        <authorList>
            <person name="Goeker M."/>
        </authorList>
    </citation>
    <scope>NUCLEOTIDE SEQUENCE [LARGE SCALE GENOMIC DNA]</scope>
    <source>
        <strain evidence="2 3">DSM 27016</strain>
    </source>
</reference>
<keyword evidence="3" id="KW-1185">Reference proteome</keyword>
<dbReference type="SMART" id="SM00470">
    <property type="entry name" value="ParB"/>
    <property type="match status" value="1"/>
</dbReference>
<dbReference type="SUPFAM" id="SSF109709">
    <property type="entry name" value="KorB DNA-binding domain-like"/>
    <property type="match status" value="1"/>
</dbReference>
<dbReference type="SUPFAM" id="SSF110849">
    <property type="entry name" value="ParB/Sulfiredoxin"/>
    <property type="match status" value="1"/>
</dbReference>
<dbReference type="Pfam" id="PF02195">
    <property type="entry name" value="ParB_N"/>
    <property type="match status" value="1"/>
</dbReference>
<dbReference type="Gene3D" id="3.90.1530.30">
    <property type="match status" value="1"/>
</dbReference>
<dbReference type="Proteomes" id="UP000253034">
    <property type="component" value="Unassembled WGS sequence"/>
</dbReference>
<dbReference type="InterPro" id="IPR003115">
    <property type="entry name" value="ParB_N"/>
</dbReference>
<dbReference type="EMBL" id="QPJT01000047">
    <property type="protein sequence ID" value="RCX07888.1"/>
    <property type="molecule type" value="Genomic_DNA"/>
</dbReference>
<evidence type="ECO:0000259" key="1">
    <source>
        <dbReference type="SMART" id="SM00470"/>
    </source>
</evidence>
<dbReference type="AlphaFoldDB" id="A0A369AHS1"/>
<organism evidence="2 3">
    <name type="scientific">Anaerobacterium chartisolvens</name>
    <dbReference type="NCBI Taxonomy" id="1297424"/>
    <lineage>
        <taxon>Bacteria</taxon>
        <taxon>Bacillati</taxon>
        <taxon>Bacillota</taxon>
        <taxon>Clostridia</taxon>
        <taxon>Eubacteriales</taxon>
        <taxon>Oscillospiraceae</taxon>
        <taxon>Anaerobacterium</taxon>
    </lineage>
</organism>
<accession>A0A369AHS1</accession>
<feature type="domain" description="ParB-like N-terminal" evidence="1">
    <location>
        <begin position="3"/>
        <end position="92"/>
    </location>
</feature>
<name>A0A369AHS1_9FIRM</name>
<protein>
    <submittedName>
        <fullName evidence="2">ParB-like nuclease family protein</fullName>
    </submittedName>
</protein>
<gene>
    <name evidence="2" type="ORF">DFR58_1478</name>
</gene>
<dbReference type="GO" id="GO:0005694">
    <property type="term" value="C:chromosome"/>
    <property type="evidence" value="ECO:0007669"/>
    <property type="project" value="TreeGrafter"/>
</dbReference>
<dbReference type="InterPro" id="IPR050336">
    <property type="entry name" value="Chromosome_partition/occlusion"/>
</dbReference>
<dbReference type="PANTHER" id="PTHR33375:SF1">
    <property type="entry name" value="CHROMOSOME-PARTITIONING PROTEIN PARB-RELATED"/>
    <property type="match status" value="1"/>
</dbReference>